<keyword evidence="4 7" id="KW-0560">Oxidoreductase</keyword>
<evidence type="ECO:0000256" key="6">
    <source>
        <dbReference type="ARBA" id="ARBA00023033"/>
    </source>
</evidence>
<dbReference type="GO" id="GO:0020037">
    <property type="term" value="F:heme binding"/>
    <property type="evidence" value="ECO:0007669"/>
    <property type="project" value="InterPro"/>
</dbReference>
<evidence type="ECO:0000256" key="3">
    <source>
        <dbReference type="ARBA" id="ARBA00022723"/>
    </source>
</evidence>
<protein>
    <submittedName>
        <fullName evidence="9">Putative cytochrome P450</fullName>
    </submittedName>
</protein>
<keyword evidence="5 7" id="KW-0408">Iron</keyword>
<evidence type="ECO:0000256" key="4">
    <source>
        <dbReference type="ARBA" id="ARBA00023002"/>
    </source>
</evidence>
<accession>A0A7U3UZ83</accession>
<keyword evidence="2 7" id="KW-0349">Heme</keyword>
<dbReference type="SUPFAM" id="SSF48264">
    <property type="entry name" value="Cytochrome P450"/>
    <property type="match status" value="1"/>
</dbReference>
<evidence type="ECO:0000256" key="5">
    <source>
        <dbReference type="ARBA" id="ARBA00023004"/>
    </source>
</evidence>
<evidence type="ECO:0000256" key="7">
    <source>
        <dbReference type="RuleBase" id="RU000461"/>
    </source>
</evidence>
<keyword evidence="3 7" id="KW-0479">Metal-binding</keyword>
<dbReference type="InterPro" id="IPR036396">
    <property type="entry name" value="Cyt_P450_sf"/>
</dbReference>
<comment type="similarity">
    <text evidence="1 7">Belongs to the cytochrome P450 family.</text>
</comment>
<dbReference type="KEGG" id="arev:RVR_9048"/>
<dbReference type="FunFam" id="1.10.630.10:FF:000018">
    <property type="entry name" value="Cytochrome P450 monooxygenase"/>
    <property type="match status" value="1"/>
</dbReference>
<dbReference type="EMBL" id="AP018365">
    <property type="protein sequence ID" value="BBB01568.1"/>
    <property type="molecule type" value="Genomic_DNA"/>
</dbReference>
<dbReference type="GO" id="GO:0004497">
    <property type="term" value="F:monooxygenase activity"/>
    <property type="evidence" value="ECO:0007669"/>
    <property type="project" value="UniProtKB-KW"/>
</dbReference>
<gene>
    <name evidence="9" type="ORF">RVR_9048</name>
</gene>
<dbReference type="AlphaFoldDB" id="A0A7U3UZ83"/>
<reference evidence="9 10" key="3">
    <citation type="journal article" date="2011" name="Nat. Chem. Biol.">
        <title>Reveromycin A biosynthesis uses RevG and RevJ for stereospecific spiroacetal formation.</title>
        <authorList>
            <person name="Takahashi S."/>
            <person name="Toyoda A."/>
            <person name="Sekiyama Y."/>
            <person name="Takagi H."/>
            <person name="Nogawa T."/>
            <person name="Uramoto M."/>
            <person name="Suzuki R."/>
            <person name="Koshino H."/>
            <person name="Kumano T."/>
            <person name="Panthee S."/>
            <person name="Dairi T."/>
            <person name="Ishikawa J."/>
            <person name="Ikeda H."/>
            <person name="Sakaki Y."/>
            <person name="Osada H."/>
        </authorList>
    </citation>
    <scope>NUCLEOTIDE SEQUENCE [LARGE SCALE GENOMIC DNA]</scope>
    <source>
        <strain evidence="9 10">SN-593</strain>
    </source>
</reference>
<reference evidence="9 10" key="2">
    <citation type="journal article" date="2011" name="J. Antibiot.">
        <title>Furaquinocins I and J: novel polyketide isoprenoid hybrid compounds from Streptomyces reveromyceticus SN-593.</title>
        <authorList>
            <person name="Panthee S."/>
            <person name="Takahashi S."/>
            <person name="Takagi H."/>
            <person name="Nogawa T."/>
            <person name="Oowada E."/>
            <person name="Uramoto M."/>
            <person name="Osada H."/>
        </authorList>
    </citation>
    <scope>NUCLEOTIDE SEQUENCE [LARGE SCALE GENOMIC DNA]</scope>
    <source>
        <strain evidence="9 10">SN-593</strain>
    </source>
</reference>
<dbReference type="PANTHER" id="PTHR46696:SF1">
    <property type="entry name" value="CYTOCHROME P450 YJIB-RELATED"/>
    <property type="match status" value="1"/>
</dbReference>
<name>A0A7U3UZ83_9ACTN</name>
<dbReference type="GO" id="GO:0016705">
    <property type="term" value="F:oxidoreductase activity, acting on paired donors, with incorporation or reduction of molecular oxygen"/>
    <property type="evidence" value="ECO:0007669"/>
    <property type="project" value="InterPro"/>
</dbReference>
<evidence type="ECO:0000256" key="2">
    <source>
        <dbReference type="ARBA" id="ARBA00022617"/>
    </source>
</evidence>
<feature type="region of interest" description="Disordered" evidence="8">
    <location>
        <begin position="1"/>
        <end position="72"/>
    </location>
</feature>
<dbReference type="InterPro" id="IPR002397">
    <property type="entry name" value="Cyt_P450_B"/>
</dbReference>
<dbReference type="Pfam" id="PF00067">
    <property type="entry name" value="p450"/>
    <property type="match status" value="1"/>
</dbReference>
<dbReference type="RefSeq" id="WP_202237482.1">
    <property type="nucleotide sequence ID" value="NZ_AP018365.1"/>
</dbReference>
<evidence type="ECO:0000256" key="1">
    <source>
        <dbReference type="ARBA" id="ARBA00010617"/>
    </source>
</evidence>
<evidence type="ECO:0000313" key="9">
    <source>
        <dbReference type="EMBL" id="BBB01568.1"/>
    </source>
</evidence>
<keyword evidence="10" id="KW-1185">Reference proteome</keyword>
<keyword evidence="6 7" id="KW-0503">Monooxygenase</keyword>
<dbReference type="PROSITE" id="PS00086">
    <property type="entry name" value="CYTOCHROME_P450"/>
    <property type="match status" value="1"/>
</dbReference>
<dbReference type="GO" id="GO:0005506">
    <property type="term" value="F:iron ion binding"/>
    <property type="evidence" value="ECO:0007669"/>
    <property type="project" value="InterPro"/>
</dbReference>
<dbReference type="CDD" id="cd11030">
    <property type="entry name" value="CYP105-like"/>
    <property type="match status" value="1"/>
</dbReference>
<dbReference type="Proteomes" id="UP000595703">
    <property type="component" value="Chromosome"/>
</dbReference>
<sequence>MTAAGPSPASPAGTPTTAHPEPSSDPGTSGGACPYSAHAETSAAPLPETLPNAAPRGACPFDPPPVYQQARREQPVIRTKLWDGSSCWMVTRHDDIRRTLRDDRFSSDSNRPGFPFLTAGRKALTTDNPTFIRMDDPEHARLRRMLTADFMIRKVESMRPQVQELADDLLDAMVKGRQEADFVADFALPLPSVVICLLLGVPYSEHDFFQRCSSIMLRTESTPAQVTAAQDELHAYMAELTRTKRRNPDDGILSRLAERDELSDDDISRMGRLLLVAGHETTANMTALSTLALLRNPRELERMRAAGPEEAKAAVEELLRYLTIIQSGVSRVATEDVAVGDTVIRKGEGVLCMINAANRDEDVFPDADRLDLARPGSRRHLAFGFGVHQCLGQPLARLELQVALTTVLRRLPDLRLAIPFEDVRFRTDMLIYGVHSLPVAW</sequence>
<dbReference type="PRINTS" id="PR00359">
    <property type="entry name" value="BP450"/>
</dbReference>
<dbReference type="InterPro" id="IPR001128">
    <property type="entry name" value="Cyt_P450"/>
</dbReference>
<dbReference type="Gene3D" id="1.10.630.10">
    <property type="entry name" value="Cytochrome P450"/>
    <property type="match status" value="1"/>
</dbReference>
<dbReference type="PANTHER" id="PTHR46696">
    <property type="entry name" value="P450, PUTATIVE (EUROFUNG)-RELATED"/>
    <property type="match status" value="1"/>
</dbReference>
<reference evidence="9 10" key="4">
    <citation type="journal article" date="2020" name="Sci. Rep.">
        <title>beta-carboline chemical signals induce reveromycin production through a LuxR family regulator in Streptomyces sp. SN-593.</title>
        <authorList>
            <person name="Panthee S."/>
            <person name="Kito N."/>
            <person name="Hayashi T."/>
            <person name="Shimizu T."/>
            <person name="Ishikawa J."/>
            <person name="Hamamoto H."/>
            <person name="Osada H."/>
            <person name="Takahashi S."/>
        </authorList>
    </citation>
    <scope>NUCLEOTIDE SEQUENCE [LARGE SCALE GENOMIC DNA]</scope>
    <source>
        <strain evidence="9 10">SN-593</strain>
    </source>
</reference>
<evidence type="ECO:0000313" key="10">
    <source>
        <dbReference type="Proteomes" id="UP000595703"/>
    </source>
</evidence>
<dbReference type="PRINTS" id="PR00385">
    <property type="entry name" value="P450"/>
</dbReference>
<feature type="compositionally biased region" description="Low complexity" evidence="8">
    <location>
        <begin position="1"/>
        <end position="18"/>
    </location>
</feature>
<dbReference type="InterPro" id="IPR017972">
    <property type="entry name" value="Cyt_P450_CS"/>
</dbReference>
<proteinExistence type="inferred from homology"/>
<organism evidence="9 10">
    <name type="scientific">Actinacidiphila reveromycinica</name>
    <dbReference type="NCBI Taxonomy" id="659352"/>
    <lineage>
        <taxon>Bacteria</taxon>
        <taxon>Bacillati</taxon>
        <taxon>Actinomycetota</taxon>
        <taxon>Actinomycetes</taxon>
        <taxon>Kitasatosporales</taxon>
        <taxon>Streptomycetaceae</taxon>
        <taxon>Actinacidiphila</taxon>
    </lineage>
</organism>
<evidence type="ECO:0000256" key="8">
    <source>
        <dbReference type="SAM" id="MobiDB-lite"/>
    </source>
</evidence>
<reference evidence="9 10" key="1">
    <citation type="journal article" date="2010" name="J. Bacteriol.">
        <title>Biochemical characterization of a novel indole prenyltransferase from Streptomyces sp. SN-593.</title>
        <authorList>
            <person name="Takahashi S."/>
            <person name="Takagi H."/>
            <person name="Toyoda A."/>
            <person name="Uramoto M."/>
            <person name="Nogawa T."/>
            <person name="Ueki M."/>
            <person name="Sakaki Y."/>
            <person name="Osada H."/>
        </authorList>
    </citation>
    <scope>NUCLEOTIDE SEQUENCE [LARGE SCALE GENOMIC DNA]</scope>
    <source>
        <strain evidence="9 10">SN-593</strain>
    </source>
</reference>